<keyword evidence="4 6" id="KW-1133">Transmembrane helix</keyword>
<feature type="transmembrane region" description="Helical" evidence="6">
    <location>
        <begin position="377"/>
        <end position="395"/>
    </location>
</feature>
<dbReference type="NCBIfam" id="TIGR00785">
    <property type="entry name" value="dass"/>
    <property type="match status" value="1"/>
</dbReference>
<dbReference type="RefSeq" id="WP_182369595.1">
    <property type="nucleotide sequence ID" value="NZ_CP059139.1"/>
</dbReference>
<keyword evidence="8" id="KW-1185">Reference proteome</keyword>
<feature type="transmembrane region" description="Helical" evidence="6">
    <location>
        <begin position="93"/>
        <end position="118"/>
    </location>
</feature>
<feature type="transmembrane region" description="Helical" evidence="6">
    <location>
        <begin position="62"/>
        <end position="81"/>
    </location>
</feature>
<evidence type="ECO:0000256" key="4">
    <source>
        <dbReference type="ARBA" id="ARBA00022989"/>
    </source>
</evidence>
<dbReference type="EMBL" id="CP059139">
    <property type="protein sequence ID" value="QMV63529.1"/>
    <property type="molecule type" value="Genomic_DNA"/>
</dbReference>
<dbReference type="InterPro" id="IPR001898">
    <property type="entry name" value="SLC13A/DASS"/>
</dbReference>
<evidence type="ECO:0000313" key="7">
    <source>
        <dbReference type="EMBL" id="QMV63529.1"/>
    </source>
</evidence>
<dbReference type="PIRSF" id="PIRSF002457">
    <property type="entry name" value="DASS"/>
    <property type="match status" value="1"/>
</dbReference>
<feature type="transmembrane region" description="Helical" evidence="6">
    <location>
        <begin position="466"/>
        <end position="487"/>
    </location>
</feature>
<dbReference type="GO" id="GO:0008514">
    <property type="term" value="F:organic anion transmembrane transporter activity"/>
    <property type="evidence" value="ECO:0007669"/>
    <property type="project" value="UniProtKB-ARBA"/>
</dbReference>
<evidence type="ECO:0000313" key="8">
    <source>
        <dbReference type="Proteomes" id="UP000515276"/>
    </source>
</evidence>
<dbReference type="Proteomes" id="UP000515276">
    <property type="component" value="Chromosome"/>
</dbReference>
<feature type="transmembrane region" description="Helical" evidence="6">
    <location>
        <begin position="342"/>
        <end position="365"/>
    </location>
</feature>
<feature type="transmembrane region" description="Helical" evidence="6">
    <location>
        <begin position="163"/>
        <end position="181"/>
    </location>
</feature>
<feature type="transmembrane region" description="Helical" evidence="6">
    <location>
        <begin position="35"/>
        <end position="55"/>
    </location>
</feature>
<feature type="transmembrane region" description="Helical" evidence="6">
    <location>
        <begin position="310"/>
        <end position="330"/>
    </location>
</feature>
<gene>
    <name evidence="7" type="ORF">HS968_00305</name>
</gene>
<evidence type="ECO:0000256" key="3">
    <source>
        <dbReference type="ARBA" id="ARBA00022692"/>
    </source>
</evidence>
<dbReference type="PANTHER" id="PTHR10283">
    <property type="entry name" value="SOLUTE CARRIER FAMILY 13 MEMBER"/>
    <property type="match status" value="1"/>
</dbReference>
<feature type="transmembrane region" description="Helical" evidence="6">
    <location>
        <begin position="188"/>
        <end position="210"/>
    </location>
</feature>
<evidence type="ECO:0000256" key="2">
    <source>
        <dbReference type="ARBA" id="ARBA00007349"/>
    </source>
</evidence>
<evidence type="ECO:0000256" key="1">
    <source>
        <dbReference type="ARBA" id="ARBA00004141"/>
    </source>
</evidence>
<comment type="subcellular location">
    <subcellularLocation>
        <location evidence="1">Membrane</location>
        <topology evidence="1">Multi-pass membrane protein</topology>
    </subcellularLocation>
</comment>
<dbReference type="InterPro" id="IPR030676">
    <property type="entry name" value="CitT-rel"/>
</dbReference>
<keyword evidence="3 6" id="KW-0812">Transmembrane</keyword>
<dbReference type="GO" id="GO:1905039">
    <property type="term" value="P:carboxylic acid transmembrane transport"/>
    <property type="evidence" value="ECO:0007669"/>
    <property type="project" value="UniProtKB-ARBA"/>
</dbReference>
<accession>A0A7G5DP54</accession>
<dbReference type="GO" id="GO:0005886">
    <property type="term" value="C:plasma membrane"/>
    <property type="evidence" value="ECO:0007669"/>
    <property type="project" value="TreeGrafter"/>
</dbReference>
<comment type="similarity">
    <text evidence="2">Belongs to the SLC13A/DASS transporter (TC 2.A.47) family. DIT1 subfamily.</text>
</comment>
<feature type="transmembrane region" description="Helical" evidence="6">
    <location>
        <begin position="12"/>
        <end position="29"/>
    </location>
</feature>
<dbReference type="PANTHER" id="PTHR10283:SF82">
    <property type="entry name" value="SOLUTE CARRIER FAMILY 13 MEMBER 2"/>
    <property type="match status" value="1"/>
</dbReference>
<name>A0A7G5DP54_9PSED</name>
<feature type="transmembrane region" description="Helical" evidence="6">
    <location>
        <begin position="230"/>
        <end position="252"/>
    </location>
</feature>
<proteinExistence type="inferred from homology"/>
<evidence type="ECO:0000256" key="5">
    <source>
        <dbReference type="ARBA" id="ARBA00023136"/>
    </source>
</evidence>
<feature type="transmembrane region" description="Helical" evidence="6">
    <location>
        <begin position="402"/>
        <end position="419"/>
    </location>
</feature>
<evidence type="ECO:0000256" key="6">
    <source>
        <dbReference type="SAM" id="Phobius"/>
    </source>
</evidence>
<dbReference type="AlphaFoldDB" id="A0A7G5DP54"/>
<protein>
    <submittedName>
        <fullName evidence="7">DASS family sodium-coupled anion symporter</fullName>
    </submittedName>
</protein>
<dbReference type="Pfam" id="PF00939">
    <property type="entry name" value="Na_sulph_symp"/>
    <property type="match status" value="1"/>
</dbReference>
<feature type="transmembrane region" description="Helical" evidence="6">
    <location>
        <begin position="287"/>
        <end position="304"/>
    </location>
</feature>
<sequence length="491" mass="52211">MPVIAQTSAPRVPWGLLLALLALVGIILLPEQTGLPLAGQRMLAILAFAVIVWISESVSYEVSAIMILALMAFLLGSAPTLSDPDKLIGTKDALSMALGGFANSALALVASALFIAAAMTQTGLDKRIALLTLSKVGASTHRVLLGAIVVTILLSFIVPSATARVACVVPIMMGVIAAFGVDKRSALAGGIMILVAQATSIWNVGIQTSAAQNLLTAGFMHKLLGESVTWTDWLIAGAPWSLLMSAVLYWVILRVMPPETDRIEGGKEAVRKALAELGPMTFDERKLLITVLTLLGFWATEGKLHSFDTASTTLVGLAVLLMPGLGVMSWKQAQPRIPWGTVIVFGVGISLGSAVLTTGAGTWLAKLLVTYLGMEGLSPFWVFAVLGLFLILIHLGFASATALTSAMLPIMIALLLQLGGDINPLGMSMLLGYVVSFGFLLPINAPQNMVCIGTETFTARQFLRTGIWLTLVGYLLMLVFALTWWRWLGWI</sequence>
<reference evidence="7 8" key="1">
    <citation type="journal article" date="2020" name="G3 (Bethesda)">
        <title>CeMbio - The Caenorhabditis elegans Microbiome Resource.</title>
        <authorList>
            <person name="Dirksen P."/>
            <person name="Assie A."/>
            <person name="Zimmermann J."/>
            <person name="Zhang F."/>
            <person name="Tietje A.M."/>
            <person name="Marsh S.A."/>
            <person name="Felix M.A."/>
            <person name="Shapira M."/>
            <person name="Kaleta C."/>
            <person name="Schulenburg H."/>
            <person name="Samuel B."/>
        </authorList>
    </citation>
    <scope>NUCLEOTIDE SEQUENCE [LARGE SCALE GENOMIC DNA]</scope>
    <source>
        <strain evidence="7 8">MSPm1</strain>
    </source>
</reference>
<keyword evidence="5 6" id="KW-0472">Membrane</keyword>
<organism evidence="7 8">
    <name type="scientific">Pseudomonas berkeleyensis</name>
    <dbReference type="NCBI Taxonomy" id="2726956"/>
    <lineage>
        <taxon>Bacteria</taxon>
        <taxon>Pseudomonadati</taxon>
        <taxon>Pseudomonadota</taxon>
        <taxon>Gammaproteobacteria</taxon>
        <taxon>Pseudomonadales</taxon>
        <taxon>Pseudomonadaceae</taxon>
        <taxon>Pseudomonas</taxon>
    </lineage>
</organism>
<feature type="transmembrane region" description="Helical" evidence="6">
    <location>
        <begin position="425"/>
        <end position="445"/>
    </location>
</feature>
<feature type="transmembrane region" description="Helical" evidence="6">
    <location>
        <begin position="139"/>
        <end position="157"/>
    </location>
</feature>